<evidence type="ECO:0008006" key="9">
    <source>
        <dbReference type="Google" id="ProtNLM"/>
    </source>
</evidence>
<dbReference type="NCBIfam" id="NF009842">
    <property type="entry name" value="PRK13317.1"/>
    <property type="match status" value="1"/>
</dbReference>
<keyword evidence="5" id="KW-0067">ATP-binding</keyword>
<keyword evidence="8" id="KW-1185">Reference proteome</keyword>
<evidence type="ECO:0000256" key="3">
    <source>
        <dbReference type="ARBA" id="ARBA00022741"/>
    </source>
</evidence>
<dbReference type="STRING" id="1069536.SINU_03765"/>
<comment type="caution">
    <text evidence="7">The sequence shown here is derived from an EMBL/GenBank/DDBJ whole genome shotgun (WGS) entry which is preliminary data.</text>
</comment>
<evidence type="ECO:0000256" key="5">
    <source>
        <dbReference type="ARBA" id="ARBA00022840"/>
    </source>
</evidence>
<dbReference type="RefSeq" id="WP_010026018.1">
    <property type="nucleotide sequence ID" value="NZ_AFVQ02000047.1"/>
</dbReference>
<dbReference type="OrthoDB" id="358216at2"/>
<reference evidence="7 8" key="1">
    <citation type="journal article" date="2011" name="J. Bacteriol.">
        <title>Draft genome sequence of Sporolactobacillus inulinus strain CASD, an efficient D-lactic acid-producing bacterium with high-concentration lactate tolerance capability.</title>
        <authorList>
            <person name="Yu B."/>
            <person name="Su F."/>
            <person name="Wang L."/>
            <person name="Xu K."/>
            <person name="Zhao B."/>
            <person name="Xu P."/>
        </authorList>
    </citation>
    <scope>NUCLEOTIDE SEQUENCE [LARGE SCALE GENOMIC DNA]</scope>
    <source>
        <strain evidence="7 8">CASD</strain>
    </source>
</reference>
<dbReference type="InterPro" id="IPR043129">
    <property type="entry name" value="ATPase_NBD"/>
</dbReference>
<dbReference type="PANTHER" id="PTHR12280">
    <property type="entry name" value="PANTOTHENATE KINASE"/>
    <property type="match status" value="1"/>
</dbReference>
<keyword evidence="3" id="KW-0547">Nucleotide-binding</keyword>
<dbReference type="Gene3D" id="3.30.420.40">
    <property type="match status" value="1"/>
</dbReference>
<dbReference type="AlphaFoldDB" id="A0A0U1QR09"/>
<keyword evidence="6" id="KW-0173">Coenzyme A biosynthesis</keyword>
<name>A0A0U1QR09_9BACL</name>
<evidence type="ECO:0000313" key="8">
    <source>
        <dbReference type="Proteomes" id="UP000035553"/>
    </source>
</evidence>
<gene>
    <name evidence="7" type="ORF">SINU_03765</name>
</gene>
<evidence type="ECO:0000256" key="6">
    <source>
        <dbReference type="ARBA" id="ARBA00022993"/>
    </source>
</evidence>
<dbReference type="CDD" id="cd24085">
    <property type="entry name" value="ASKHA_NBD_PanK-II_bac"/>
    <property type="match status" value="1"/>
</dbReference>
<dbReference type="PIRSF" id="PIRSF036940">
    <property type="entry name" value="PanK_bac_aCoA"/>
    <property type="match status" value="1"/>
</dbReference>
<evidence type="ECO:0000256" key="2">
    <source>
        <dbReference type="ARBA" id="ARBA00022679"/>
    </source>
</evidence>
<protein>
    <recommendedName>
        <fullName evidence="9">Pantothenate kinase</fullName>
    </recommendedName>
</protein>
<dbReference type="Proteomes" id="UP000035553">
    <property type="component" value="Unassembled WGS sequence"/>
</dbReference>
<dbReference type="EMBL" id="AFVQ02000047">
    <property type="protein sequence ID" value="KLI03260.1"/>
    <property type="molecule type" value="Genomic_DNA"/>
</dbReference>
<dbReference type="GO" id="GO:0005829">
    <property type="term" value="C:cytosol"/>
    <property type="evidence" value="ECO:0007669"/>
    <property type="project" value="TreeGrafter"/>
</dbReference>
<dbReference type="GO" id="GO:0005524">
    <property type="term" value="F:ATP binding"/>
    <property type="evidence" value="ECO:0007669"/>
    <property type="project" value="UniProtKB-KW"/>
</dbReference>
<evidence type="ECO:0000256" key="1">
    <source>
        <dbReference type="ARBA" id="ARBA00022490"/>
    </source>
</evidence>
<proteinExistence type="predicted"/>
<evidence type="ECO:0000256" key="4">
    <source>
        <dbReference type="ARBA" id="ARBA00022777"/>
    </source>
</evidence>
<dbReference type="InterPro" id="IPR004567">
    <property type="entry name" value="Type_II_PanK"/>
</dbReference>
<dbReference type="InterPro" id="IPR011602">
    <property type="entry name" value="Type_II_PanK_bac"/>
</dbReference>
<dbReference type="Pfam" id="PF03630">
    <property type="entry name" value="Fumble"/>
    <property type="match status" value="1"/>
</dbReference>
<dbReference type="GO" id="GO:0004594">
    <property type="term" value="F:pantothenate kinase activity"/>
    <property type="evidence" value="ECO:0007669"/>
    <property type="project" value="InterPro"/>
</dbReference>
<evidence type="ECO:0000313" key="7">
    <source>
        <dbReference type="EMBL" id="KLI03260.1"/>
    </source>
</evidence>
<dbReference type="GO" id="GO:0015937">
    <property type="term" value="P:coenzyme A biosynthetic process"/>
    <property type="evidence" value="ECO:0007669"/>
    <property type="project" value="UniProtKB-KW"/>
</dbReference>
<dbReference type="PANTHER" id="PTHR12280:SF20">
    <property type="entry name" value="4'-PHOSPHOPANTETHEINE PHOSPHATASE"/>
    <property type="match status" value="1"/>
</dbReference>
<accession>A0A0U1QR09</accession>
<dbReference type="SUPFAM" id="SSF53067">
    <property type="entry name" value="Actin-like ATPase domain"/>
    <property type="match status" value="1"/>
</dbReference>
<keyword evidence="1" id="KW-0963">Cytoplasm</keyword>
<sequence>MTEKIGIDAGGTLIKVALQTEEGWLYRSFPSTRSDACADWLAHEYPERLVMLTGGRAAHLKEKLTDRFCSVLPEFAASAQGARQLLARECTTVPNRFLLTTVGTGTSLNYVHDGAMDWLGGSGVGGGTLMGLTGLLTGIYDFKTLLRYAARGKRDIIDLTVARIYEGEEPPIAGDLTASNFGALSENTRSLSPEDQIASIIGLVAETVTSLSILAAQKAEVDTVIFVGGALSGNKQLKEIAAQYCAQWGITAIIPQNGVYCGAIGAACS</sequence>
<keyword evidence="2" id="KW-0808">Transferase</keyword>
<organism evidence="7 8">
    <name type="scientific">Sporolactobacillus inulinus CASD</name>
    <dbReference type="NCBI Taxonomy" id="1069536"/>
    <lineage>
        <taxon>Bacteria</taxon>
        <taxon>Bacillati</taxon>
        <taxon>Bacillota</taxon>
        <taxon>Bacilli</taxon>
        <taxon>Bacillales</taxon>
        <taxon>Sporolactobacillaceae</taxon>
        <taxon>Sporolactobacillus</taxon>
    </lineage>
</organism>
<keyword evidence="4" id="KW-0418">Kinase</keyword>